<name>A0AAU8M6Y9_PSESX</name>
<reference evidence="2" key="2">
    <citation type="submission" date="2024-07" db="EMBL/GenBank/DDBJ databases">
        <title>A complete genome sequence for Pseudomonas syringae USA007.</title>
        <authorList>
            <person name="Baltrus D.A."/>
        </authorList>
    </citation>
    <scope>NUCLEOTIDE SEQUENCE</scope>
    <source>
        <strain evidence="2">USA007</strain>
    </source>
</reference>
<sequence length="146" mass="16892">MQSSHAKLLILFTLATTKIFASVTHSSPEGMYRTHAQNYKDLVFATCISSAYRYSENVGTDVDSSVSAIRDWANYDWEKSPEKLREFVDNYLARDYTNPLVESEIKGVRFDLLKCLDLYHSEELDTWTKKVVINPTHTDVQDYKRP</sequence>
<protein>
    <submittedName>
        <fullName evidence="2">Type VI secretion system amidase immunity protein Tai4</fullName>
    </submittedName>
</protein>
<feature type="signal peptide" evidence="1">
    <location>
        <begin position="1"/>
        <end position="21"/>
    </location>
</feature>
<dbReference type="RefSeq" id="WP_024658262.1">
    <property type="nucleotide sequence ID" value="NZ_CP159278.1"/>
</dbReference>
<proteinExistence type="predicted"/>
<dbReference type="Pfam" id="PF16695">
    <property type="entry name" value="Tai4"/>
    <property type="match status" value="1"/>
</dbReference>
<reference evidence="2" key="1">
    <citation type="journal article" date="2014" name="Genome Announc.">
        <title>Draft Genome Sequences of a Phylogenetically Diverse Suite of Pseudomonas syringae Strains from Multiple Source Populations.</title>
        <authorList>
            <person name="Baltrus D.A."/>
            <person name="Yourstone S."/>
            <person name="Lind A."/>
            <person name="Guilbaud C."/>
            <person name="Sands D.C."/>
            <person name="Jones C.D."/>
            <person name="Morris C.E."/>
            <person name="Dangl J.L."/>
        </authorList>
    </citation>
    <scope>NUCLEOTIDE SEQUENCE</scope>
    <source>
        <strain evidence="2">USA007</strain>
    </source>
</reference>
<keyword evidence="1" id="KW-0732">Signal</keyword>
<evidence type="ECO:0000256" key="1">
    <source>
        <dbReference type="SAM" id="SignalP"/>
    </source>
</evidence>
<feature type="chain" id="PRO_5043728503" evidence="1">
    <location>
        <begin position="22"/>
        <end position="146"/>
    </location>
</feature>
<evidence type="ECO:0000313" key="2">
    <source>
        <dbReference type="EMBL" id="XCN76863.1"/>
    </source>
</evidence>
<dbReference type="InterPro" id="IPR032032">
    <property type="entry name" value="Tai4"/>
</dbReference>
<dbReference type="EMBL" id="CP159278">
    <property type="protein sequence ID" value="XCN76863.1"/>
    <property type="molecule type" value="Genomic_DNA"/>
</dbReference>
<gene>
    <name evidence="2" type="ORF">N027_20670</name>
</gene>
<dbReference type="Gene3D" id="1.20.120.1620">
    <property type="match status" value="1"/>
</dbReference>
<accession>A0AAU8M6Y9</accession>
<dbReference type="InterPro" id="IPR038314">
    <property type="entry name" value="T6SS_sf"/>
</dbReference>
<organism evidence="2">
    <name type="scientific">Pseudomonas syringae USA007</name>
    <dbReference type="NCBI Taxonomy" id="1357288"/>
    <lineage>
        <taxon>Bacteria</taxon>
        <taxon>Pseudomonadati</taxon>
        <taxon>Pseudomonadota</taxon>
        <taxon>Gammaproteobacteria</taxon>
        <taxon>Pseudomonadales</taxon>
        <taxon>Pseudomonadaceae</taxon>
        <taxon>Pseudomonas</taxon>
        <taxon>Pseudomonas syringae</taxon>
    </lineage>
</organism>
<dbReference type="AlphaFoldDB" id="A0AAU8M6Y9"/>